<dbReference type="InterPro" id="IPR007110">
    <property type="entry name" value="Ig-like_dom"/>
</dbReference>
<evidence type="ECO:0000313" key="2">
    <source>
        <dbReference type="EMBL" id="PVD33676.1"/>
    </source>
</evidence>
<gene>
    <name evidence="2" type="ORF">C0Q70_04934</name>
</gene>
<dbReference type="SUPFAM" id="SSF48726">
    <property type="entry name" value="Immunoglobulin"/>
    <property type="match status" value="1"/>
</dbReference>
<dbReference type="Proteomes" id="UP000245119">
    <property type="component" value="Linkage Group LG3"/>
</dbReference>
<accession>A0A2T7PJR3</accession>
<dbReference type="InterPro" id="IPR036179">
    <property type="entry name" value="Ig-like_dom_sf"/>
</dbReference>
<dbReference type="Gene3D" id="2.60.40.10">
    <property type="entry name" value="Immunoglobulins"/>
    <property type="match status" value="1"/>
</dbReference>
<sequence>MTTDANFEFRKTAVLRCTSDNPGSKVYWESSNGTRVVALNPHKPARYEEGANGSLIIWKPSRETAGLYYCCQDSASGKIRKPANFFGLGC</sequence>
<organism evidence="2 3">
    <name type="scientific">Pomacea canaliculata</name>
    <name type="common">Golden apple snail</name>
    <dbReference type="NCBI Taxonomy" id="400727"/>
    <lineage>
        <taxon>Eukaryota</taxon>
        <taxon>Metazoa</taxon>
        <taxon>Spiralia</taxon>
        <taxon>Lophotrochozoa</taxon>
        <taxon>Mollusca</taxon>
        <taxon>Gastropoda</taxon>
        <taxon>Caenogastropoda</taxon>
        <taxon>Architaenioglossa</taxon>
        <taxon>Ampullarioidea</taxon>
        <taxon>Ampullariidae</taxon>
        <taxon>Pomacea</taxon>
    </lineage>
</organism>
<evidence type="ECO:0000259" key="1">
    <source>
        <dbReference type="PROSITE" id="PS50835"/>
    </source>
</evidence>
<dbReference type="PROSITE" id="PS50835">
    <property type="entry name" value="IG_LIKE"/>
    <property type="match status" value="1"/>
</dbReference>
<dbReference type="AlphaFoldDB" id="A0A2T7PJR3"/>
<dbReference type="EMBL" id="PZQS01000003">
    <property type="protein sequence ID" value="PVD33676.1"/>
    <property type="molecule type" value="Genomic_DNA"/>
</dbReference>
<proteinExistence type="predicted"/>
<reference evidence="2 3" key="1">
    <citation type="submission" date="2018-04" db="EMBL/GenBank/DDBJ databases">
        <title>The genome of golden apple snail Pomacea canaliculata provides insight into stress tolerance and invasive adaptation.</title>
        <authorList>
            <person name="Liu C."/>
            <person name="Liu B."/>
            <person name="Ren Y."/>
            <person name="Zhang Y."/>
            <person name="Wang H."/>
            <person name="Li S."/>
            <person name="Jiang F."/>
            <person name="Yin L."/>
            <person name="Zhang G."/>
            <person name="Qian W."/>
            <person name="Fan W."/>
        </authorList>
    </citation>
    <scope>NUCLEOTIDE SEQUENCE [LARGE SCALE GENOMIC DNA]</scope>
    <source>
        <strain evidence="2">SZHN2017</strain>
        <tissue evidence="2">Muscle</tissue>
    </source>
</reference>
<dbReference type="InterPro" id="IPR013783">
    <property type="entry name" value="Ig-like_fold"/>
</dbReference>
<comment type="caution">
    <text evidence="2">The sequence shown here is derived from an EMBL/GenBank/DDBJ whole genome shotgun (WGS) entry which is preliminary data.</text>
</comment>
<name>A0A2T7PJR3_POMCA</name>
<dbReference type="OrthoDB" id="124041at2759"/>
<feature type="domain" description="Ig-like" evidence="1">
    <location>
        <begin position="1"/>
        <end position="70"/>
    </location>
</feature>
<evidence type="ECO:0000313" key="3">
    <source>
        <dbReference type="Proteomes" id="UP000245119"/>
    </source>
</evidence>
<keyword evidence="3" id="KW-1185">Reference proteome</keyword>
<dbReference type="Pfam" id="PF00047">
    <property type="entry name" value="ig"/>
    <property type="match status" value="1"/>
</dbReference>
<dbReference type="InterPro" id="IPR013151">
    <property type="entry name" value="Immunoglobulin_dom"/>
</dbReference>
<protein>
    <recommendedName>
        <fullName evidence="1">Ig-like domain-containing protein</fullName>
    </recommendedName>
</protein>